<accession>A0ABZ0CYM6</accession>
<reference evidence="3 4" key="1">
    <citation type="submission" date="2023-10" db="EMBL/GenBank/DDBJ databases">
        <title>Bacteria for the degradation of biodegradable plastic PBAT(Polybutylene adipate terephthalate).</title>
        <authorList>
            <person name="Weon H.-Y."/>
            <person name="Yeon J."/>
        </authorList>
    </citation>
    <scope>NUCLEOTIDE SEQUENCE [LARGE SCALE GENOMIC DNA]</scope>
    <source>
        <strain evidence="3 4">SBD 7-3</strain>
    </source>
</reference>
<keyword evidence="4" id="KW-1185">Reference proteome</keyword>
<evidence type="ECO:0000256" key="1">
    <source>
        <dbReference type="SAM" id="MobiDB-lite"/>
    </source>
</evidence>
<protein>
    <recommendedName>
        <fullName evidence="5">PXPV repeat-containing protein</fullName>
    </recommendedName>
</protein>
<feature type="chain" id="PRO_5046841943" description="PXPV repeat-containing protein" evidence="2">
    <location>
        <begin position="26"/>
        <end position="135"/>
    </location>
</feature>
<gene>
    <name evidence="3" type="ORF">RXV79_08295</name>
</gene>
<organism evidence="3 4">
    <name type="scientific">Piscinibacter gummiphilus</name>
    <dbReference type="NCBI Taxonomy" id="946333"/>
    <lineage>
        <taxon>Bacteria</taxon>
        <taxon>Pseudomonadati</taxon>
        <taxon>Pseudomonadota</taxon>
        <taxon>Betaproteobacteria</taxon>
        <taxon>Burkholderiales</taxon>
        <taxon>Sphaerotilaceae</taxon>
        <taxon>Piscinibacter</taxon>
    </lineage>
</organism>
<evidence type="ECO:0008006" key="5">
    <source>
        <dbReference type="Google" id="ProtNLM"/>
    </source>
</evidence>
<proteinExistence type="predicted"/>
<dbReference type="RefSeq" id="WP_316702949.1">
    <property type="nucleotide sequence ID" value="NZ_CP136336.1"/>
</dbReference>
<dbReference type="Proteomes" id="UP001303946">
    <property type="component" value="Chromosome"/>
</dbReference>
<dbReference type="EMBL" id="CP136336">
    <property type="protein sequence ID" value="WOB10054.1"/>
    <property type="molecule type" value="Genomic_DNA"/>
</dbReference>
<name>A0ABZ0CYM6_9BURK</name>
<evidence type="ECO:0000313" key="3">
    <source>
        <dbReference type="EMBL" id="WOB10054.1"/>
    </source>
</evidence>
<sequence>MFNRKSAFAALVALGALAAGSSAHAGNVQWSVAVNLPVPVPVVVGAPVYHAPAPVYYPPAPVYYPPAPVVVYRPAPPPAVVYRPVPVADYRGWDHRHHHHRHHGHRHDDHRGGYGYGDRDDRGPRWEPGPRQRHH</sequence>
<feature type="signal peptide" evidence="2">
    <location>
        <begin position="1"/>
        <end position="25"/>
    </location>
</feature>
<keyword evidence="2" id="KW-0732">Signal</keyword>
<evidence type="ECO:0000313" key="4">
    <source>
        <dbReference type="Proteomes" id="UP001303946"/>
    </source>
</evidence>
<feature type="region of interest" description="Disordered" evidence="1">
    <location>
        <begin position="97"/>
        <end position="135"/>
    </location>
</feature>
<evidence type="ECO:0000256" key="2">
    <source>
        <dbReference type="SAM" id="SignalP"/>
    </source>
</evidence>
<feature type="compositionally biased region" description="Basic and acidic residues" evidence="1">
    <location>
        <begin position="106"/>
        <end position="135"/>
    </location>
</feature>